<protein>
    <recommendedName>
        <fullName evidence="3">LysR family transcriptional regulator</fullName>
    </recommendedName>
</protein>
<gene>
    <name evidence="1" type="ORF">RMN56_29275</name>
</gene>
<sequence>MTRVRVVRPTPIRSIHVVVHDAVEHTPAVRTAVAALWEAAGSANE</sequence>
<evidence type="ECO:0000313" key="2">
    <source>
        <dbReference type="Proteomes" id="UP001303001"/>
    </source>
</evidence>
<dbReference type="EMBL" id="CP134876">
    <property type="protein sequence ID" value="WNM43191.1"/>
    <property type="molecule type" value="Genomic_DNA"/>
</dbReference>
<name>A0ABZ0A8R2_9ACTN</name>
<keyword evidence="2" id="KW-1185">Reference proteome</keyword>
<proteinExistence type="predicted"/>
<evidence type="ECO:0000313" key="1">
    <source>
        <dbReference type="EMBL" id="WNM43191.1"/>
    </source>
</evidence>
<reference evidence="1 2" key="1">
    <citation type="submission" date="2023-09" db="EMBL/GenBank/DDBJ databases">
        <title>Micromonospora halotolerans DSM 45598 genome sequence.</title>
        <authorList>
            <person name="Mo P."/>
        </authorList>
    </citation>
    <scope>NUCLEOTIDE SEQUENCE [LARGE SCALE GENOMIC DNA]</scope>
    <source>
        <strain evidence="1 2">DSM 45598</strain>
    </source>
</reference>
<accession>A0ABZ0A8R2</accession>
<organism evidence="1 2">
    <name type="scientific">Micromonospora halotolerans</name>
    <dbReference type="NCBI Taxonomy" id="709879"/>
    <lineage>
        <taxon>Bacteria</taxon>
        <taxon>Bacillati</taxon>
        <taxon>Actinomycetota</taxon>
        <taxon>Actinomycetes</taxon>
        <taxon>Micromonosporales</taxon>
        <taxon>Micromonosporaceae</taxon>
        <taxon>Micromonospora</taxon>
    </lineage>
</organism>
<dbReference type="Proteomes" id="UP001303001">
    <property type="component" value="Chromosome"/>
</dbReference>
<evidence type="ECO:0008006" key="3">
    <source>
        <dbReference type="Google" id="ProtNLM"/>
    </source>
</evidence>
<dbReference type="RefSeq" id="WP_313724918.1">
    <property type="nucleotide sequence ID" value="NZ_CP134876.1"/>
</dbReference>